<evidence type="ECO:0000256" key="4">
    <source>
        <dbReference type="ARBA" id="ARBA00022771"/>
    </source>
</evidence>
<evidence type="ECO:0000313" key="11">
    <source>
        <dbReference type="Proteomes" id="UP000837857"/>
    </source>
</evidence>
<comment type="similarity">
    <text evidence="8">Belongs to the nanos family.</text>
</comment>
<organism evidence="10 11">
    <name type="scientific">Iphiclides podalirius</name>
    <name type="common">scarce swallowtail</name>
    <dbReference type="NCBI Taxonomy" id="110791"/>
    <lineage>
        <taxon>Eukaryota</taxon>
        <taxon>Metazoa</taxon>
        <taxon>Ecdysozoa</taxon>
        <taxon>Arthropoda</taxon>
        <taxon>Hexapoda</taxon>
        <taxon>Insecta</taxon>
        <taxon>Pterygota</taxon>
        <taxon>Neoptera</taxon>
        <taxon>Endopterygota</taxon>
        <taxon>Lepidoptera</taxon>
        <taxon>Glossata</taxon>
        <taxon>Ditrysia</taxon>
        <taxon>Papilionoidea</taxon>
        <taxon>Papilionidae</taxon>
        <taxon>Papilioninae</taxon>
        <taxon>Iphiclides</taxon>
    </lineage>
</organism>
<evidence type="ECO:0000259" key="9">
    <source>
        <dbReference type="PROSITE" id="PS51522"/>
    </source>
</evidence>
<keyword evidence="5" id="KW-0862">Zinc</keyword>
<feature type="non-terminal residue" evidence="10">
    <location>
        <position position="1"/>
    </location>
</feature>
<dbReference type="InterPro" id="IPR024161">
    <property type="entry name" value="Znf_nanos-typ"/>
</dbReference>
<evidence type="ECO:0000256" key="6">
    <source>
        <dbReference type="ARBA" id="ARBA00022845"/>
    </source>
</evidence>
<keyword evidence="2" id="KW-0963">Cytoplasm</keyword>
<dbReference type="EMBL" id="OW152840">
    <property type="protein sequence ID" value="CAH2061749.1"/>
    <property type="molecule type" value="Genomic_DNA"/>
</dbReference>
<name>A0ABN8IQY0_9NEOP</name>
<evidence type="ECO:0000256" key="8">
    <source>
        <dbReference type="PROSITE-ProRule" id="PRU00855"/>
    </source>
</evidence>
<feature type="domain" description="Nanos-type" evidence="9">
    <location>
        <begin position="222"/>
        <end position="274"/>
    </location>
</feature>
<keyword evidence="7 8" id="KW-0694">RNA-binding</keyword>
<keyword evidence="6 8" id="KW-0810">Translation regulation</keyword>
<evidence type="ECO:0000256" key="3">
    <source>
        <dbReference type="ARBA" id="ARBA00022723"/>
    </source>
</evidence>
<evidence type="ECO:0000256" key="1">
    <source>
        <dbReference type="ARBA" id="ARBA00004496"/>
    </source>
</evidence>
<proteinExistence type="inferred from homology"/>
<dbReference type="Gene3D" id="4.10.60.30">
    <property type="entry name" value="Nanos, RNA-binding domain"/>
    <property type="match status" value="1"/>
</dbReference>
<dbReference type="Pfam" id="PF05741">
    <property type="entry name" value="zf-nanos"/>
    <property type="match status" value="1"/>
</dbReference>
<keyword evidence="3" id="KW-0479">Metal-binding</keyword>
<evidence type="ECO:0000256" key="2">
    <source>
        <dbReference type="ARBA" id="ARBA00022490"/>
    </source>
</evidence>
<accession>A0ABN8IQY0</accession>
<sequence length="274" mass="29824">MNRLFPKTSENDLLHSTNSYSTYSQSPLYSAFGNRSSSSADSTSPESYSDLFAPRPASELYNVRSDTPVQSLPCAIPTRKQRAIVGRKILGNTEHTQRSHANKTAEQEFALSNAWADNLSITPPGAFEQKYPGRNYELFPNDKGYVPRTPNKNIMTSLTPTASNMSPTFSATSGMSIASAHSPQPMHVFGQRYPTPPRFTGFSPPTYGAGSSKADEIGASKMCTFCRKNGETALVYMNHSVKEKIGSQNVVTCPILRSHVCSMCGATGDTAHTM</sequence>
<evidence type="ECO:0000313" key="10">
    <source>
        <dbReference type="EMBL" id="CAH2061749.1"/>
    </source>
</evidence>
<dbReference type="InterPro" id="IPR038129">
    <property type="entry name" value="Nanos_sf"/>
</dbReference>
<dbReference type="InterPro" id="IPR008705">
    <property type="entry name" value="Nanos/Xcar2"/>
</dbReference>
<reference evidence="10" key="1">
    <citation type="submission" date="2022-03" db="EMBL/GenBank/DDBJ databases">
        <authorList>
            <person name="Martin H S."/>
        </authorList>
    </citation>
    <scope>NUCLEOTIDE SEQUENCE</scope>
</reference>
<evidence type="ECO:0000256" key="5">
    <source>
        <dbReference type="ARBA" id="ARBA00022833"/>
    </source>
</evidence>
<protein>
    <recommendedName>
        <fullName evidence="9">Nanos-type domain-containing protein</fullName>
    </recommendedName>
</protein>
<evidence type="ECO:0000256" key="7">
    <source>
        <dbReference type="ARBA" id="ARBA00022884"/>
    </source>
</evidence>
<keyword evidence="11" id="KW-1185">Reference proteome</keyword>
<dbReference type="PROSITE" id="PS51522">
    <property type="entry name" value="ZF_NANOS"/>
    <property type="match status" value="1"/>
</dbReference>
<dbReference type="Proteomes" id="UP000837857">
    <property type="component" value="Chromosome 28"/>
</dbReference>
<dbReference type="PANTHER" id="PTHR12887">
    <property type="entry name" value="NANOS PROTEIN"/>
    <property type="match status" value="1"/>
</dbReference>
<gene>
    <name evidence="10" type="ORF">IPOD504_LOCUS11420</name>
</gene>
<comment type="subcellular location">
    <subcellularLocation>
        <location evidence="1">Cytoplasm</location>
    </subcellularLocation>
</comment>
<keyword evidence="4 8" id="KW-0863">Zinc-finger</keyword>